<keyword evidence="1" id="KW-0472">Membrane</keyword>
<feature type="transmembrane region" description="Helical" evidence="1">
    <location>
        <begin position="86"/>
        <end position="106"/>
    </location>
</feature>
<name>A0A1J5PSJ4_9ZZZZ</name>
<sequence>MNTQDNAAAQAEMAGAKMYEMFTRRRMEFRNQIIGESDYPGRGYLIERTLNLEKIVFALHESDYIAARLIDTCSKRIQSRAGADDYLAALELAVFILGLPALPAWANLN</sequence>
<comment type="caution">
    <text evidence="2">The sequence shown here is derived from an EMBL/GenBank/DDBJ whole genome shotgun (WGS) entry which is preliminary data.</text>
</comment>
<evidence type="ECO:0000256" key="1">
    <source>
        <dbReference type="SAM" id="Phobius"/>
    </source>
</evidence>
<protein>
    <submittedName>
        <fullName evidence="2">Uncharacterized protein</fullName>
    </submittedName>
</protein>
<evidence type="ECO:0000313" key="2">
    <source>
        <dbReference type="EMBL" id="OIQ68267.1"/>
    </source>
</evidence>
<keyword evidence="1" id="KW-1133">Transmembrane helix</keyword>
<keyword evidence="1" id="KW-0812">Transmembrane</keyword>
<reference evidence="2" key="1">
    <citation type="submission" date="2016-10" db="EMBL/GenBank/DDBJ databases">
        <title>Sequence of Gallionella enrichment culture.</title>
        <authorList>
            <person name="Poehlein A."/>
            <person name="Muehling M."/>
            <person name="Daniel R."/>
        </authorList>
    </citation>
    <scope>NUCLEOTIDE SEQUENCE</scope>
</reference>
<accession>A0A1J5PSJ4</accession>
<dbReference type="AlphaFoldDB" id="A0A1J5PSJ4"/>
<dbReference type="EMBL" id="MLJW01005412">
    <property type="protein sequence ID" value="OIQ68267.1"/>
    <property type="molecule type" value="Genomic_DNA"/>
</dbReference>
<organism evidence="2">
    <name type="scientific">mine drainage metagenome</name>
    <dbReference type="NCBI Taxonomy" id="410659"/>
    <lineage>
        <taxon>unclassified sequences</taxon>
        <taxon>metagenomes</taxon>
        <taxon>ecological metagenomes</taxon>
    </lineage>
</organism>
<gene>
    <name evidence="2" type="ORF">GALL_501420</name>
</gene>
<proteinExistence type="predicted"/>